<dbReference type="PANTHER" id="PTHR42978">
    <property type="entry name" value="QUORUM-QUENCHING LACTONASE YTNP-RELATED-RELATED"/>
    <property type="match status" value="1"/>
</dbReference>
<dbReference type="AlphaFoldDB" id="A0A8H6YPW0"/>
<dbReference type="SMART" id="SM00849">
    <property type="entry name" value="Lactamase_B"/>
    <property type="match status" value="1"/>
</dbReference>
<comment type="similarity">
    <text evidence="1">Belongs to the metallo-beta-lactamase superfamily.</text>
</comment>
<feature type="signal peptide" evidence="5">
    <location>
        <begin position="1"/>
        <end position="25"/>
    </location>
</feature>
<evidence type="ECO:0000256" key="5">
    <source>
        <dbReference type="SAM" id="SignalP"/>
    </source>
</evidence>
<evidence type="ECO:0000256" key="4">
    <source>
        <dbReference type="ARBA" id="ARBA00022833"/>
    </source>
</evidence>
<proteinExistence type="inferred from homology"/>
<evidence type="ECO:0000259" key="6">
    <source>
        <dbReference type="SMART" id="SM00849"/>
    </source>
</evidence>
<dbReference type="Gene3D" id="3.60.15.10">
    <property type="entry name" value="Ribonuclease Z/Hydroxyacylglutathione hydrolase-like"/>
    <property type="match status" value="1"/>
</dbReference>
<dbReference type="SUPFAM" id="SSF56281">
    <property type="entry name" value="Metallo-hydrolase/oxidoreductase"/>
    <property type="match status" value="1"/>
</dbReference>
<dbReference type="CDD" id="cd07730">
    <property type="entry name" value="metallo-hydrolase-like_MBL-fold"/>
    <property type="match status" value="1"/>
</dbReference>
<name>A0A8H6YPW0_9AGAR</name>
<organism evidence="7 8">
    <name type="scientific">Mycena venus</name>
    <dbReference type="NCBI Taxonomy" id="2733690"/>
    <lineage>
        <taxon>Eukaryota</taxon>
        <taxon>Fungi</taxon>
        <taxon>Dikarya</taxon>
        <taxon>Basidiomycota</taxon>
        <taxon>Agaricomycotina</taxon>
        <taxon>Agaricomycetes</taxon>
        <taxon>Agaricomycetidae</taxon>
        <taxon>Agaricales</taxon>
        <taxon>Marasmiineae</taxon>
        <taxon>Mycenaceae</taxon>
        <taxon>Mycena</taxon>
    </lineage>
</organism>
<keyword evidence="4" id="KW-0862">Zinc</keyword>
<sequence length="425" mass="46352">MLSVRAARHVLPLALLIAVPTLARFQDFGIPPSDATVDIKAFNVANFTLNNLTNVFLNPVLPGREDLTLPMHAFLVEHKPSQKKFMFDLGMRNDPQNLPPAFAGFFSSNTVTFDAFKDITELLQDGGVSLNSIEGVFWSHAHFDHIGKRDMSKFPNNTQIIVGGKTDLSLFPDNPKSDLQGSDLNGHDVVKLDFDSAKLTFAGMKAIDQFGDGSFYLLDTPGHLTGHMSALARVTPSSFIVLGGDTLHHVGQLRPSGAFQDTVPCPGDLLADARSAISTDFFWSAKTTPGAFDLPSRTQPFFALSDVSGSFYADPVAATLSVDKLAAFDADADFFTVIAHDRSILGTLPYFPDSLSTWQNDGLKAKTAWLFVDPENPAFLLSPVNASSTLDAAYAACVQMCSKKEARSWMRSRAEVDWDTFMVDE</sequence>
<gene>
    <name evidence="7" type="ORF">MVEN_00613200</name>
</gene>
<evidence type="ECO:0000256" key="3">
    <source>
        <dbReference type="ARBA" id="ARBA00022801"/>
    </source>
</evidence>
<protein>
    <submittedName>
        <fullName evidence="7">Metallo-beta-lactamase superfamily protein</fullName>
    </submittedName>
</protein>
<dbReference type="Proteomes" id="UP000620124">
    <property type="component" value="Unassembled WGS sequence"/>
</dbReference>
<dbReference type="GO" id="GO:0016787">
    <property type="term" value="F:hydrolase activity"/>
    <property type="evidence" value="ECO:0007669"/>
    <property type="project" value="UniProtKB-KW"/>
</dbReference>
<evidence type="ECO:0000256" key="2">
    <source>
        <dbReference type="ARBA" id="ARBA00022723"/>
    </source>
</evidence>
<dbReference type="Pfam" id="PF00753">
    <property type="entry name" value="Lactamase_B"/>
    <property type="match status" value="1"/>
</dbReference>
<keyword evidence="5" id="KW-0732">Signal</keyword>
<reference evidence="7" key="1">
    <citation type="submission" date="2020-05" db="EMBL/GenBank/DDBJ databases">
        <title>Mycena genomes resolve the evolution of fungal bioluminescence.</title>
        <authorList>
            <person name="Tsai I.J."/>
        </authorList>
    </citation>
    <scope>NUCLEOTIDE SEQUENCE</scope>
    <source>
        <strain evidence="7">CCC161011</strain>
    </source>
</reference>
<feature type="domain" description="Metallo-beta-lactamase" evidence="6">
    <location>
        <begin position="70"/>
        <end position="286"/>
    </location>
</feature>
<accession>A0A8H6YPW0</accession>
<dbReference type="GO" id="GO:0046872">
    <property type="term" value="F:metal ion binding"/>
    <property type="evidence" value="ECO:0007669"/>
    <property type="project" value="UniProtKB-KW"/>
</dbReference>
<evidence type="ECO:0000313" key="7">
    <source>
        <dbReference type="EMBL" id="KAF7362641.1"/>
    </source>
</evidence>
<keyword evidence="2" id="KW-0479">Metal-binding</keyword>
<evidence type="ECO:0000256" key="1">
    <source>
        <dbReference type="ARBA" id="ARBA00007749"/>
    </source>
</evidence>
<keyword evidence="3" id="KW-0378">Hydrolase</keyword>
<dbReference type="EMBL" id="JACAZI010000004">
    <property type="protein sequence ID" value="KAF7362641.1"/>
    <property type="molecule type" value="Genomic_DNA"/>
</dbReference>
<dbReference type="OrthoDB" id="10250730at2759"/>
<dbReference type="InterPro" id="IPR051013">
    <property type="entry name" value="MBL_superfamily_lactonases"/>
</dbReference>
<feature type="chain" id="PRO_5034107245" evidence="5">
    <location>
        <begin position="26"/>
        <end position="425"/>
    </location>
</feature>
<evidence type="ECO:0000313" key="8">
    <source>
        <dbReference type="Proteomes" id="UP000620124"/>
    </source>
</evidence>
<dbReference type="InterPro" id="IPR036866">
    <property type="entry name" value="RibonucZ/Hydroxyglut_hydro"/>
</dbReference>
<dbReference type="InterPro" id="IPR001279">
    <property type="entry name" value="Metallo-B-lactamas"/>
</dbReference>
<dbReference type="PANTHER" id="PTHR42978:SF5">
    <property type="entry name" value="METALLO-BETA-LACTAMASE DOMAIN-CONTAINING PROTEIN"/>
    <property type="match status" value="1"/>
</dbReference>
<keyword evidence="8" id="KW-1185">Reference proteome</keyword>
<comment type="caution">
    <text evidence="7">The sequence shown here is derived from an EMBL/GenBank/DDBJ whole genome shotgun (WGS) entry which is preliminary data.</text>
</comment>